<evidence type="ECO:0000256" key="1">
    <source>
        <dbReference type="SAM" id="Phobius"/>
    </source>
</evidence>
<evidence type="ECO:0000313" key="3">
    <source>
        <dbReference type="Proteomes" id="UP000248889"/>
    </source>
</evidence>
<organism evidence="2 3">
    <name type="scientific">Streptacidiphilus pinicola</name>
    <dbReference type="NCBI Taxonomy" id="2219663"/>
    <lineage>
        <taxon>Bacteria</taxon>
        <taxon>Bacillati</taxon>
        <taxon>Actinomycetota</taxon>
        <taxon>Actinomycetes</taxon>
        <taxon>Kitasatosporales</taxon>
        <taxon>Streptomycetaceae</taxon>
        <taxon>Streptacidiphilus</taxon>
    </lineage>
</organism>
<sequence>MCATSPHAVKGFTLLGTLALLVVQTLCSFSVIAYFRRNHPESRHWFRTAAGAADKVLFFRFIPPIVGLVFLAGIGLAPCTCGPGIRSATS</sequence>
<accession>A0A2X0KDX6</accession>
<protein>
    <submittedName>
        <fullName evidence="2">Uncharacterized protein</fullName>
    </submittedName>
</protein>
<keyword evidence="1" id="KW-1133">Transmembrane helix</keyword>
<name>A0A2X0KDX6_9ACTN</name>
<dbReference type="Proteomes" id="UP000248889">
    <property type="component" value="Unassembled WGS sequence"/>
</dbReference>
<reference evidence="2 3" key="1">
    <citation type="submission" date="2018-06" db="EMBL/GenBank/DDBJ databases">
        <title>Streptacidiphilus pinicola sp. nov., isolated from pine grove soil.</title>
        <authorList>
            <person name="Roh S.G."/>
            <person name="Park S."/>
            <person name="Kim M.-K."/>
            <person name="Yun B.-R."/>
            <person name="Park J."/>
            <person name="Kim M.J."/>
            <person name="Kim Y.S."/>
            <person name="Kim S.B."/>
        </authorList>
    </citation>
    <scope>NUCLEOTIDE SEQUENCE [LARGE SCALE GENOMIC DNA]</scope>
    <source>
        <strain evidence="2 3">MMS16-CNU450</strain>
    </source>
</reference>
<dbReference type="AlphaFoldDB" id="A0A2X0KDX6"/>
<dbReference type="OrthoDB" id="137613at2"/>
<comment type="caution">
    <text evidence="2">The sequence shown here is derived from an EMBL/GenBank/DDBJ whole genome shotgun (WGS) entry which is preliminary data.</text>
</comment>
<dbReference type="RefSeq" id="WP_111498848.1">
    <property type="nucleotide sequence ID" value="NZ_QKYN01000008.1"/>
</dbReference>
<proteinExistence type="predicted"/>
<keyword evidence="3" id="KW-1185">Reference proteome</keyword>
<dbReference type="EMBL" id="QKYN01000008">
    <property type="protein sequence ID" value="RAG87235.1"/>
    <property type="molecule type" value="Genomic_DNA"/>
</dbReference>
<feature type="transmembrane region" description="Helical" evidence="1">
    <location>
        <begin position="12"/>
        <end position="35"/>
    </location>
</feature>
<feature type="transmembrane region" description="Helical" evidence="1">
    <location>
        <begin position="56"/>
        <end position="77"/>
    </location>
</feature>
<keyword evidence="1" id="KW-0472">Membrane</keyword>
<evidence type="ECO:0000313" key="2">
    <source>
        <dbReference type="EMBL" id="RAG87235.1"/>
    </source>
</evidence>
<keyword evidence="1" id="KW-0812">Transmembrane</keyword>
<gene>
    <name evidence="2" type="ORF">DN069_01455</name>
</gene>